<dbReference type="EMBL" id="KD263644">
    <property type="protein sequence ID" value="EMS47259.1"/>
    <property type="molecule type" value="Genomic_DNA"/>
</dbReference>
<accession>M7ZGM5</accession>
<evidence type="ECO:0000313" key="1">
    <source>
        <dbReference type="EMBL" id="EMS47259.1"/>
    </source>
</evidence>
<gene>
    <name evidence="1" type="ORF">TRIUR3_34853</name>
</gene>
<name>M7ZGM5_TRIUA</name>
<organism evidence="1">
    <name type="scientific">Triticum urartu</name>
    <name type="common">Red wild einkorn</name>
    <name type="synonym">Crithodium urartu</name>
    <dbReference type="NCBI Taxonomy" id="4572"/>
    <lineage>
        <taxon>Eukaryota</taxon>
        <taxon>Viridiplantae</taxon>
        <taxon>Streptophyta</taxon>
        <taxon>Embryophyta</taxon>
        <taxon>Tracheophyta</taxon>
        <taxon>Spermatophyta</taxon>
        <taxon>Magnoliopsida</taxon>
        <taxon>Liliopsida</taxon>
        <taxon>Poales</taxon>
        <taxon>Poaceae</taxon>
        <taxon>BOP clade</taxon>
        <taxon>Pooideae</taxon>
        <taxon>Triticodae</taxon>
        <taxon>Triticeae</taxon>
        <taxon>Triticinae</taxon>
        <taxon>Triticum</taxon>
    </lineage>
</organism>
<sequence>MRGKQRFSTAPGNGGLVALVIPRQQGGRGGLQANSQRAAETKAVKARRLVPKHGGARRLTAGDQSCGRSKRCEAAALGARRFCTGRLGVTAAPQWLEEERRGWPQQRLEAPVGCCRSRVQRDKSCGSFGKRRLVAAETAAAGGGSERPRRLDRWRRARWRLRNRVVVDYKSEPINLKLMQIIPKRFFFVRKITNSLIPGRDPSKNSIPPCASPTVGANYRGIVTADILQ</sequence>
<reference evidence="1" key="1">
    <citation type="journal article" date="2013" name="Nature">
        <title>Draft genome of the wheat A-genome progenitor Triticum urartu.</title>
        <authorList>
            <person name="Ling H.Q."/>
            <person name="Zhao S."/>
            <person name="Liu D."/>
            <person name="Wang J."/>
            <person name="Sun H."/>
            <person name="Zhang C."/>
            <person name="Fan H."/>
            <person name="Li D."/>
            <person name="Dong L."/>
            <person name="Tao Y."/>
            <person name="Gao C."/>
            <person name="Wu H."/>
            <person name="Li Y."/>
            <person name="Cui Y."/>
            <person name="Guo X."/>
            <person name="Zheng S."/>
            <person name="Wang B."/>
            <person name="Yu K."/>
            <person name="Liang Q."/>
            <person name="Yang W."/>
            <person name="Lou X."/>
            <person name="Chen J."/>
            <person name="Feng M."/>
            <person name="Jian J."/>
            <person name="Zhang X."/>
            <person name="Luo G."/>
            <person name="Jiang Y."/>
            <person name="Liu J."/>
            <person name="Wang Z."/>
            <person name="Sha Y."/>
            <person name="Zhang B."/>
            <person name="Wu H."/>
            <person name="Tang D."/>
            <person name="Shen Q."/>
            <person name="Xue P."/>
            <person name="Zou S."/>
            <person name="Wang X."/>
            <person name="Liu X."/>
            <person name="Wang F."/>
            <person name="Yang Y."/>
            <person name="An X."/>
            <person name="Dong Z."/>
            <person name="Zhang K."/>
            <person name="Zhang X."/>
            <person name="Luo M.C."/>
            <person name="Dvorak J."/>
            <person name="Tong Y."/>
            <person name="Wang J."/>
            <person name="Yang H."/>
            <person name="Li Z."/>
            <person name="Wang D."/>
            <person name="Zhang A."/>
            <person name="Wang J."/>
        </authorList>
    </citation>
    <scope>NUCLEOTIDE SEQUENCE</scope>
</reference>
<dbReference type="AlphaFoldDB" id="M7ZGM5"/>
<protein>
    <submittedName>
        <fullName evidence="1">Uncharacterized protein</fullName>
    </submittedName>
</protein>
<proteinExistence type="predicted"/>